<dbReference type="InterPro" id="IPR025164">
    <property type="entry name" value="Toastrack_DUF4097"/>
</dbReference>
<proteinExistence type="predicted"/>
<reference evidence="2 3" key="1">
    <citation type="submission" date="2020-05" db="EMBL/GenBank/DDBJ databases">
        <title>Draft genome of xy-202 and genomic insight in genome of the genus Peptostreptococcus.</title>
        <authorList>
            <person name="Zhang Z."/>
        </authorList>
    </citation>
    <scope>NUCLEOTIDE SEQUENCE [LARGE SCALE GENOMIC DNA]</scope>
    <source>
        <strain evidence="2 3">DSM 27025</strain>
    </source>
</reference>
<dbReference type="Pfam" id="PF13349">
    <property type="entry name" value="DUF4097"/>
    <property type="match status" value="1"/>
</dbReference>
<evidence type="ECO:0000313" key="3">
    <source>
        <dbReference type="Proteomes" id="UP000713904"/>
    </source>
</evidence>
<accession>A0ABR6TJJ4</accession>
<sequence length="277" mass="31133">MKLNIKKIAIISLIMILIGASLSCIGYTLGAMDFINNTDLSKYGIGSKASQEIVVKELGDFKKIEIDLKELNITVRKTDKKNAYIEYYKYHSESEFVKSKENSSTILLEENVVDETNSVRRINPWINIERFSINLGEEAKGVTLFIPKDKEPENISIKNESGQTELSGIKSKNLYFRSTDGDIDLFQTDIVKSDISTDSGNINVRVSKILGNDTSLDVRNNSGDISINNLSDKDSTSIDSEDDNTKFYYKAQKEKNKMKIFTANGSICIDTYLISKI</sequence>
<dbReference type="Proteomes" id="UP000713904">
    <property type="component" value="Unassembled WGS sequence"/>
</dbReference>
<organism evidence="2 3">
    <name type="scientific">Peptostreptococcus canis</name>
    <dbReference type="NCBI Taxonomy" id="1159213"/>
    <lineage>
        <taxon>Bacteria</taxon>
        <taxon>Bacillati</taxon>
        <taxon>Bacillota</taxon>
        <taxon>Clostridia</taxon>
        <taxon>Peptostreptococcales</taxon>
        <taxon>Peptostreptococcaceae</taxon>
        <taxon>Peptostreptococcus</taxon>
    </lineage>
</organism>
<keyword evidence="3" id="KW-1185">Reference proteome</keyword>
<comment type="caution">
    <text evidence="2">The sequence shown here is derived from an EMBL/GenBank/DDBJ whole genome shotgun (WGS) entry which is preliminary data.</text>
</comment>
<dbReference type="EMBL" id="JABGBW010000001">
    <property type="protein sequence ID" value="MBC2575596.1"/>
    <property type="molecule type" value="Genomic_DNA"/>
</dbReference>
<evidence type="ECO:0000259" key="1">
    <source>
        <dbReference type="Pfam" id="PF13349"/>
    </source>
</evidence>
<dbReference type="RefSeq" id="WP_185623592.1">
    <property type="nucleotide sequence ID" value="NZ_JABGBW010000001.1"/>
</dbReference>
<evidence type="ECO:0000313" key="2">
    <source>
        <dbReference type="EMBL" id="MBC2575596.1"/>
    </source>
</evidence>
<dbReference type="PROSITE" id="PS51257">
    <property type="entry name" value="PROKAR_LIPOPROTEIN"/>
    <property type="match status" value="1"/>
</dbReference>
<protein>
    <submittedName>
        <fullName evidence="2">DUF4097 family beta strand repeat protein</fullName>
    </submittedName>
</protein>
<gene>
    <name evidence="2" type="ORF">HLB29_02750</name>
</gene>
<name>A0ABR6TJJ4_9FIRM</name>
<feature type="domain" description="DUF4097" evidence="1">
    <location>
        <begin position="62"/>
        <end position="269"/>
    </location>
</feature>